<proteinExistence type="predicted"/>
<organism evidence="1 2">
    <name type="scientific">Trichonephila inaurata madagascariensis</name>
    <dbReference type="NCBI Taxonomy" id="2747483"/>
    <lineage>
        <taxon>Eukaryota</taxon>
        <taxon>Metazoa</taxon>
        <taxon>Ecdysozoa</taxon>
        <taxon>Arthropoda</taxon>
        <taxon>Chelicerata</taxon>
        <taxon>Arachnida</taxon>
        <taxon>Araneae</taxon>
        <taxon>Araneomorphae</taxon>
        <taxon>Entelegynae</taxon>
        <taxon>Araneoidea</taxon>
        <taxon>Nephilidae</taxon>
        <taxon>Trichonephila</taxon>
        <taxon>Trichonephila inaurata</taxon>
    </lineage>
</organism>
<sequence>MSPHYVPTNKETQPNIGIELNQMPDVLNSQQKHQLRKLLEHYEDIFRNRPGKANVKGHSVKVTADSSPKRLQPYRVPIALQKEVERQVNELLDMDLIEHSDSD</sequence>
<evidence type="ECO:0000313" key="1">
    <source>
        <dbReference type="EMBL" id="GFY68427.1"/>
    </source>
</evidence>
<dbReference type="OrthoDB" id="7412998at2759"/>
<keyword evidence="2" id="KW-1185">Reference proteome</keyword>
<dbReference type="GO" id="GO:0071897">
    <property type="term" value="P:DNA biosynthetic process"/>
    <property type="evidence" value="ECO:0007669"/>
    <property type="project" value="UniProtKB-ARBA"/>
</dbReference>
<dbReference type="EMBL" id="BMAV01017057">
    <property type="protein sequence ID" value="GFY68427.1"/>
    <property type="molecule type" value="Genomic_DNA"/>
</dbReference>
<reference evidence="1" key="1">
    <citation type="submission" date="2020-08" db="EMBL/GenBank/DDBJ databases">
        <title>Multicomponent nature underlies the extraordinary mechanical properties of spider dragline silk.</title>
        <authorList>
            <person name="Kono N."/>
            <person name="Nakamura H."/>
            <person name="Mori M."/>
            <person name="Yoshida Y."/>
            <person name="Ohtoshi R."/>
            <person name="Malay A.D."/>
            <person name="Moran D.A.P."/>
            <person name="Tomita M."/>
            <person name="Numata K."/>
            <person name="Arakawa K."/>
        </authorList>
    </citation>
    <scope>NUCLEOTIDE SEQUENCE</scope>
</reference>
<gene>
    <name evidence="1" type="ORF">TNIN_23781</name>
</gene>
<dbReference type="InterPro" id="IPR043502">
    <property type="entry name" value="DNA/RNA_pol_sf"/>
</dbReference>
<dbReference type="Proteomes" id="UP000886998">
    <property type="component" value="Unassembled WGS sequence"/>
</dbReference>
<name>A0A8X6YA98_9ARAC</name>
<accession>A0A8X6YA98</accession>
<comment type="caution">
    <text evidence="1">The sequence shown here is derived from an EMBL/GenBank/DDBJ whole genome shotgun (WGS) entry which is preliminary data.</text>
</comment>
<dbReference type="Gene3D" id="3.10.10.10">
    <property type="entry name" value="HIV Type 1 Reverse Transcriptase, subunit A, domain 1"/>
    <property type="match status" value="1"/>
</dbReference>
<protein>
    <submittedName>
        <fullName evidence="1">Retrovirus-related Pol polyprotein from transposon opus</fullName>
    </submittedName>
</protein>
<dbReference type="AlphaFoldDB" id="A0A8X6YA98"/>
<dbReference type="SUPFAM" id="SSF56672">
    <property type="entry name" value="DNA/RNA polymerases"/>
    <property type="match status" value="1"/>
</dbReference>
<evidence type="ECO:0000313" key="2">
    <source>
        <dbReference type="Proteomes" id="UP000886998"/>
    </source>
</evidence>